<feature type="domain" description="DUF1206" evidence="3">
    <location>
        <begin position="51"/>
        <end position="117"/>
    </location>
</feature>
<feature type="transmembrane region" description="Helical" evidence="2">
    <location>
        <begin position="179"/>
        <end position="200"/>
    </location>
</feature>
<evidence type="ECO:0000313" key="5">
    <source>
        <dbReference type="Proteomes" id="UP000245639"/>
    </source>
</evidence>
<feature type="transmembrane region" description="Helical" evidence="2">
    <location>
        <begin position="134"/>
        <end position="153"/>
    </location>
</feature>
<sequence>MSTSSESSDRTADAGETVSRAADRARSELSGLGRSGEGEAPARGVELLGRVGLVGYGLVHVLIGLIAVQVAVHGGGQADQQGALAAIAGEPFGFVAIIAVVVGLVAFAIWQGLAAATGFRWTSGGERVRKRVGAGAKTIAVLGVAVVGVRLLVTGSSGSSAGGSQQTTAGLLALPGGQVLVGLIGLVVIVVAAATGYTGIARNFSDDLDYSRLPDRWRRPVELLGVVGHVARAVAFAVVGVLFGLAALRADPAQASGLDGALKTLAGQPYGVVLLILVALGFAAFGVFTLAEARARRI</sequence>
<feature type="region of interest" description="Disordered" evidence="1">
    <location>
        <begin position="1"/>
        <end position="40"/>
    </location>
</feature>
<reference evidence="4 5" key="1">
    <citation type="submission" date="2018-04" db="EMBL/GenBank/DDBJ databases">
        <title>Genomic Encyclopedia of Type Strains, Phase IV (KMG-IV): sequencing the most valuable type-strain genomes for metagenomic binning, comparative biology and taxonomic classification.</title>
        <authorList>
            <person name="Goeker M."/>
        </authorList>
    </citation>
    <scope>NUCLEOTIDE SEQUENCE [LARGE SCALE GENOMIC DNA]</scope>
    <source>
        <strain evidence="4 5">DSM 45771</strain>
    </source>
</reference>
<keyword evidence="5" id="KW-1185">Reference proteome</keyword>
<keyword evidence="2" id="KW-0472">Membrane</keyword>
<gene>
    <name evidence="4" type="ORF">C8D89_104158</name>
</gene>
<dbReference type="Proteomes" id="UP000245639">
    <property type="component" value="Unassembled WGS sequence"/>
</dbReference>
<organism evidence="4 5">
    <name type="scientific">Actinomycetospora cinnamomea</name>
    <dbReference type="NCBI Taxonomy" id="663609"/>
    <lineage>
        <taxon>Bacteria</taxon>
        <taxon>Bacillati</taxon>
        <taxon>Actinomycetota</taxon>
        <taxon>Actinomycetes</taxon>
        <taxon>Pseudonocardiales</taxon>
        <taxon>Pseudonocardiaceae</taxon>
        <taxon>Actinomycetospora</taxon>
    </lineage>
</organism>
<comment type="caution">
    <text evidence="4">The sequence shown here is derived from an EMBL/GenBank/DDBJ whole genome shotgun (WGS) entry which is preliminary data.</text>
</comment>
<evidence type="ECO:0000256" key="1">
    <source>
        <dbReference type="SAM" id="MobiDB-lite"/>
    </source>
</evidence>
<dbReference type="RefSeq" id="WP_165825624.1">
    <property type="nucleotide sequence ID" value="NZ_QEKW01000004.1"/>
</dbReference>
<dbReference type="Pfam" id="PF06724">
    <property type="entry name" value="DUF1206"/>
    <property type="match status" value="3"/>
</dbReference>
<dbReference type="AlphaFoldDB" id="A0A2U1FFG1"/>
<protein>
    <submittedName>
        <fullName evidence="4">Uncharacterized protein DUF1206</fullName>
    </submittedName>
</protein>
<keyword evidence="2" id="KW-1133">Transmembrane helix</keyword>
<feature type="domain" description="DUF1206" evidence="3">
    <location>
        <begin position="227"/>
        <end position="296"/>
    </location>
</feature>
<feature type="transmembrane region" description="Helical" evidence="2">
    <location>
        <begin position="221"/>
        <end position="250"/>
    </location>
</feature>
<accession>A0A2U1FFG1</accession>
<dbReference type="InterPro" id="IPR009597">
    <property type="entry name" value="DUF1206"/>
</dbReference>
<dbReference type="EMBL" id="QEKW01000004">
    <property type="protein sequence ID" value="PVZ10945.1"/>
    <property type="molecule type" value="Genomic_DNA"/>
</dbReference>
<proteinExistence type="predicted"/>
<name>A0A2U1FFG1_9PSEU</name>
<feature type="transmembrane region" description="Helical" evidence="2">
    <location>
        <begin position="270"/>
        <end position="291"/>
    </location>
</feature>
<feature type="domain" description="DUF1206" evidence="3">
    <location>
        <begin position="132"/>
        <end position="201"/>
    </location>
</feature>
<evidence type="ECO:0000256" key="2">
    <source>
        <dbReference type="SAM" id="Phobius"/>
    </source>
</evidence>
<feature type="transmembrane region" description="Helical" evidence="2">
    <location>
        <begin position="92"/>
        <end position="113"/>
    </location>
</feature>
<evidence type="ECO:0000313" key="4">
    <source>
        <dbReference type="EMBL" id="PVZ10945.1"/>
    </source>
</evidence>
<evidence type="ECO:0000259" key="3">
    <source>
        <dbReference type="Pfam" id="PF06724"/>
    </source>
</evidence>
<keyword evidence="2" id="KW-0812">Transmembrane</keyword>
<feature type="transmembrane region" description="Helical" evidence="2">
    <location>
        <begin position="53"/>
        <end position="72"/>
    </location>
</feature>